<dbReference type="Proteomes" id="UP000249829">
    <property type="component" value="Unassembled WGS sequence"/>
</dbReference>
<evidence type="ECO:0000313" key="3">
    <source>
        <dbReference type="Proteomes" id="UP000249829"/>
    </source>
</evidence>
<proteinExistence type="predicted"/>
<dbReference type="AlphaFoldDB" id="A0A2V5GVR5"/>
<reference evidence="2 3" key="1">
    <citation type="submission" date="2018-02" db="EMBL/GenBank/DDBJ databases">
        <title>The genomes of Aspergillus section Nigri reveals drivers in fungal speciation.</title>
        <authorList>
            <consortium name="DOE Joint Genome Institute"/>
            <person name="Vesth T.C."/>
            <person name="Nybo J."/>
            <person name="Theobald S."/>
            <person name="Brandl J."/>
            <person name="Frisvad J.C."/>
            <person name="Nielsen K.F."/>
            <person name="Lyhne E.K."/>
            <person name="Kogle M.E."/>
            <person name="Kuo A."/>
            <person name="Riley R."/>
            <person name="Clum A."/>
            <person name="Nolan M."/>
            <person name="Lipzen A."/>
            <person name="Salamov A."/>
            <person name="Henrissat B."/>
            <person name="Wiebenga A."/>
            <person name="De vries R.P."/>
            <person name="Grigoriev I.V."/>
            <person name="Mortensen U.H."/>
            <person name="Andersen M.R."/>
            <person name="Baker S.E."/>
        </authorList>
    </citation>
    <scope>NUCLEOTIDE SEQUENCE [LARGE SCALE GENOMIC DNA]</scope>
    <source>
        <strain evidence="2 3">CBS 115571</strain>
    </source>
</reference>
<sequence length="170" mass="19425">MRTSARSQVSKEKKKKKKKKTKKKKKKKKKKTKSKTKEKQNNKTGSRDRRDCIKQDKTNHTHKVHNNIIKLIIPPLEIKREEGGSSSSGSFHLSPDNKHNAIILLLLAIPRKEIREIPHAVSRKSSLETVTLRIHSASENMQSAWIRLRLESTGSSCLYHDKGFEGVLIG</sequence>
<feature type="compositionally biased region" description="Basic and acidic residues" evidence="1">
    <location>
        <begin position="35"/>
        <end position="59"/>
    </location>
</feature>
<evidence type="ECO:0000313" key="2">
    <source>
        <dbReference type="EMBL" id="PYI15435.1"/>
    </source>
</evidence>
<feature type="compositionally biased region" description="Basic residues" evidence="1">
    <location>
        <begin position="12"/>
        <end position="34"/>
    </location>
</feature>
<accession>A0A2V5GVR5</accession>
<dbReference type="EMBL" id="KZ825186">
    <property type="protein sequence ID" value="PYI15435.1"/>
    <property type="molecule type" value="Genomic_DNA"/>
</dbReference>
<name>A0A2V5GVR5_ASPV1</name>
<keyword evidence="3" id="KW-1185">Reference proteome</keyword>
<feature type="region of interest" description="Disordered" evidence="1">
    <location>
        <begin position="1"/>
        <end position="60"/>
    </location>
</feature>
<organism evidence="2 3">
    <name type="scientific">Aspergillus violaceofuscus (strain CBS 115571)</name>
    <dbReference type="NCBI Taxonomy" id="1450538"/>
    <lineage>
        <taxon>Eukaryota</taxon>
        <taxon>Fungi</taxon>
        <taxon>Dikarya</taxon>
        <taxon>Ascomycota</taxon>
        <taxon>Pezizomycotina</taxon>
        <taxon>Eurotiomycetes</taxon>
        <taxon>Eurotiomycetidae</taxon>
        <taxon>Eurotiales</taxon>
        <taxon>Aspergillaceae</taxon>
        <taxon>Aspergillus</taxon>
    </lineage>
</organism>
<protein>
    <submittedName>
        <fullName evidence="2">Uncharacterized protein</fullName>
    </submittedName>
</protein>
<evidence type="ECO:0000256" key="1">
    <source>
        <dbReference type="SAM" id="MobiDB-lite"/>
    </source>
</evidence>
<gene>
    <name evidence="2" type="ORF">BO99DRAFT_252084</name>
</gene>